<dbReference type="RefSeq" id="WP_013019165.1">
    <property type="nucleotide sequence ID" value="NC_013947.1"/>
</dbReference>
<feature type="signal peptide" evidence="2">
    <location>
        <begin position="1"/>
        <end position="20"/>
    </location>
</feature>
<evidence type="ECO:0000259" key="3">
    <source>
        <dbReference type="Pfam" id="PF25549"/>
    </source>
</evidence>
<keyword evidence="5" id="KW-1185">Reference proteome</keyword>
<evidence type="ECO:0000256" key="2">
    <source>
        <dbReference type="SAM" id="SignalP"/>
    </source>
</evidence>
<dbReference type="STRING" id="446470.Snas_3941"/>
<sequence length="450" mass="45711">MKLFRHTRLTITAVAVTAIAISTSIGVTGTGADAAITDSGLASRFSADLYGDVTTIGNREPACGHDCAEASSARLRIPEGATVAHARLSWASGLGEACRTDAPTASTRLRVGDAEAATVPGRVTGGDTAEADVTKRLSGLAGGTAVTVEGVRAGDCAAGWSLTVAYELPRGRADGVVKRHVAIYGGALTASESALRLDGFRRFGTAAPRLSATGYGDTRLSVNGTAIAPAGSHITDTPLPEGVIAAGDTSADIGISGAEPLLQQVALSVPVPDVSINATATPQRIGPGDTVVHTITVTNNGDAPVEDASFRVDLSRALDDATRPFDVTASTGESVFKGRSLKWTGTLPAEATATLTYSVTVKNPRPGDGKLESTVIGGTDTNCSAKKPASECFVKLSFPPRPKVDVNDSGTGIFLPVTGAPVGGLFALATVALLGGAALWLASRRPGRAR</sequence>
<organism evidence="4 5">
    <name type="scientific">Stackebrandtia nassauensis (strain DSM 44728 / CIP 108903 / NRRL B-16338 / NBRC 102104 / LLR-40K-21)</name>
    <dbReference type="NCBI Taxonomy" id="446470"/>
    <lineage>
        <taxon>Bacteria</taxon>
        <taxon>Bacillati</taxon>
        <taxon>Actinomycetota</taxon>
        <taxon>Actinomycetes</taxon>
        <taxon>Glycomycetales</taxon>
        <taxon>Glycomycetaceae</taxon>
        <taxon>Stackebrandtia</taxon>
    </lineage>
</organism>
<evidence type="ECO:0000256" key="1">
    <source>
        <dbReference type="SAM" id="Phobius"/>
    </source>
</evidence>
<reference evidence="4 5" key="1">
    <citation type="journal article" date="2009" name="Stand. Genomic Sci.">
        <title>Complete genome sequence of Stackebrandtia nassauensis type strain (LLR-40K-21).</title>
        <authorList>
            <person name="Munk C."/>
            <person name="Lapidus A."/>
            <person name="Copeland A."/>
            <person name="Jando M."/>
            <person name="Mayilraj S."/>
            <person name="Glavina Del Rio T."/>
            <person name="Nolan M."/>
            <person name="Chen F."/>
            <person name="Lucas S."/>
            <person name="Tice H."/>
            <person name="Cheng J.F."/>
            <person name="Han C."/>
            <person name="Detter J.C."/>
            <person name="Bruce D."/>
            <person name="Goodwin L."/>
            <person name="Chain P."/>
            <person name="Pitluck S."/>
            <person name="Goker M."/>
            <person name="Ovchinikova G."/>
            <person name="Pati A."/>
            <person name="Ivanova N."/>
            <person name="Mavromatis K."/>
            <person name="Chen A."/>
            <person name="Palaniappan K."/>
            <person name="Land M."/>
            <person name="Hauser L."/>
            <person name="Chang Y.J."/>
            <person name="Jeffries C.D."/>
            <person name="Bristow J."/>
            <person name="Eisen J.A."/>
            <person name="Markowitz V."/>
            <person name="Hugenholtz P."/>
            <person name="Kyrpides N.C."/>
            <person name="Klenk H.P."/>
        </authorList>
    </citation>
    <scope>NUCLEOTIDE SEQUENCE [LARGE SCALE GENOMIC DNA]</scope>
    <source>
        <strain evidence="5">DSM 44728 / CIP 108903 / NRRL B-16338 / NBRC 102104 / LLR-40K-21</strain>
    </source>
</reference>
<dbReference type="Proteomes" id="UP000000844">
    <property type="component" value="Chromosome"/>
</dbReference>
<dbReference type="NCBIfam" id="TIGR01451">
    <property type="entry name" value="B_ant_repeat"/>
    <property type="match status" value="1"/>
</dbReference>
<dbReference type="OrthoDB" id="3847058at2"/>
<keyword evidence="2" id="KW-0732">Signal</keyword>
<protein>
    <recommendedName>
        <fullName evidence="3">DUF7927 domain-containing protein</fullName>
    </recommendedName>
</protein>
<name>D3PZQ7_STANL</name>
<keyword evidence="1" id="KW-0472">Membrane</keyword>
<dbReference type="HOGENOM" id="CLU_608206_0_0_11"/>
<dbReference type="GO" id="GO:0005975">
    <property type="term" value="P:carbohydrate metabolic process"/>
    <property type="evidence" value="ECO:0007669"/>
    <property type="project" value="UniProtKB-ARBA"/>
</dbReference>
<dbReference type="EMBL" id="CP001778">
    <property type="protein sequence ID" value="ADD43594.1"/>
    <property type="molecule type" value="Genomic_DNA"/>
</dbReference>
<dbReference type="Gene3D" id="2.60.40.10">
    <property type="entry name" value="Immunoglobulins"/>
    <property type="match status" value="1"/>
</dbReference>
<feature type="chain" id="PRO_5038673769" description="DUF7927 domain-containing protein" evidence="2">
    <location>
        <begin position="21"/>
        <end position="450"/>
    </location>
</feature>
<dbReference type="InterPro" id="IPR047589">
    <property type="entry name" value="DUF11_rpt"/>
</dbReference>
<dbReference type="KEGG" id="sna:Snas_3941"/>
<dbReference type="eggNOG" id="COG1361">
    <property type="taxonomic scope" value="Bacteria"/>
</dbReference>
<keyword evidence="1" id="KW-1133">Transmembrane helix</keyword>
<accession>D3PZQ7</accession>
<dbReference type="InterPro" id="IPR013783">
    <property type="entry name" value="Ig-like_fold"/>
</dbReference>
<dbReference type="AlphaFoldDB" id="D3PZQ7"/>
<evidence type="ECO:0000313" key="4">
    <source>
        <dbReference type="EMBL" id="ADD43594.1"/>
    </source>
</evidence>
<keyword evidence="1" id="KW-0812">Transmembrane</keyword>
<feature type="domain" description="DUF7927" evidence="3">
    <location>
        <begin position="282"/>
        <end position="388"/>
    </location>
</feature>
<feature type="transmembrane region" description="Helical" evidence="1">
    <location>
        <begin position="422"/>
        <end position="442"/>
    </location>
</feature>
<evidence type="ECO:0000313" key="5">
    <source>
        <dbReference type="Proteomes" id="UP000000844"/>
    </source>
</evidence>
<gene>
    <name evidence="4" type="ordered locus">Snas_3941</name>
</gene>
<dbReference type="Pfam" id="PF25549">
    <property type="entry name" value="DUF7927"/>
    <property type="match status" value="1"/>
</dbReference>
<proteinExistence type="predicted"/>
<dbReference type="InterPro" id="IPR057687">
    <property type="entry name" value="DUF7927"/>
</dbReference>